<dbReference type="EnsemblMetazoa" id="CJA41382.1">
    <property type="protein sequence ID" value="CJA41382.1"/>
    <property type="gene ID" value="WBGene00217230"/>
</dbReference>
<reference evidence="3" key="1">
    <citation type="submission" date="2010-08" db="EMBL/GenBank/DDBJ databases">
        <authorList>
            <consortium name="Caenorhabditis japonica Sequencing Consortium"/>
            <person name="Wilson R.K."/>
        </authorList>
    </citation>
    <scope>NUCLEOTIDE SEQUENCE [LARGE SCALE GENOMIC DNA]</scope>
    <source>
        <strain evidence="3">DF5081</strain>
    </source>
</reference>
<dbReference type="Proteomes" id="UP000005237">
    <property type="component" value="Unassembled WGS sequence"/>
</dbReference>
<feature type="region of interest" description="Disordered" evidence="1">
    <location>
        <begin position="56"/>
        <end position="92"/>
    </location>
</feature>
<accession>A0A8R1J174</accession>
<evidence type="ECO:0000313" key="3">
    <source>
        <dbReference type="Proteomes" id="UP000005237"/>
    </source>
</evidence>
<organism evidence="2 3">
    <name type="scientific">Caenorhabditis japonica</name>
    <dbReference type="NCBI Taxonomy" id="281687"/>
    <lineage>
        <taxon>Eukaryota</taxon>
        <taxon>Metazoa</taxon>
        <taxon>Ecdysozoa</taxon>
        <taxon>Nematoda</taxon>
        <taxon>Chromadorea</taxon>
        <taxon>Rhabditida</taxon>
        <taxon>Rhabditina</taxon>
        <taxon>Rhabditomorpha</taxon>
        <taxon>Rhabditoidea</taxon>
        <taxon>Rhabditidae</taxon>
        <taxon>Peloderinae</taxon>
        <taxon>Caenorhabditis</taxon>
    </lineage>
</organism>
<evidence type="ECO:0000256" key="1">
    <source>
        <dbReference type="SAM" id="MobiDB-lite"/>
    </source>
</evidence>
<sequence length="92" mass="10172">MSDFVVLNQADALPRGLKIGKIEDMDEFWKKTQDPDAIQGSSDDQAPMFASLIQSQPSRLKAVPTRRGRQAQRAASPVELGAIAEEEEEMDL</sequence>
<proteinExistence type="predicted"/>
<dbReference type="AlphaFoldDB" id="A0A8R1J174"/>
<reference evidence="2" key="2">
    <citation type="submission" date="2022-06" db="UniProtKB">
        <authorList>
            <consortium name="EnsemblMetazoa"/>
        </authorList>
    </citation>
    <scope>IDENTIFICATION</scope>
    <source>
        <strain evidence="2">DF5081</strain>
    </source>
</reference>
<protein>
    <submittedName>
        <fullName evidence="2">Uncharacterized protein</fullName>
    </submittedName>
</protein>
<keyword evidence="3" id="KW-1185">Reference proteome</keyword>
<name>A0A8R1J174_CAEJA</name>
<evidence type="ECO:0000313" key="2">
    <source>
        <dbReference type="EnsemblMetazoa" id="CJA41382.1"/>
    </source>
</evidence>